<dbReference type="RefSeq" id="WP_059286470.1">
    <property type="nucleotide sequence ID" value="NZ_LNQU01000082.1"/>
</dbReference>
<dbReference type="InterPro" id="IPR029045">
    <property type="entry name" value="ClpP/crotonase-like_dom_sf"/>
</dbReference>
<accession>A0A318JYQ9</accession>
<comment type="similarity">
    <text evidence="1">Belongs to the enoyl-CoA hydratase/isomerase family.</text>
</comment>
<name>A0A318JYQ9_9NEIS</name>
<dbReference type="Pfam" id="PF00378">
    <property type="entry name" value="ECH_1"/>
    <property type="match status" value="1"/>
</dbReference>
<dbReference type="FunFam" id="1.10.12.10:FF:000001">
    <property type="entry name" value="Probable enoyl-CoA hydratase, mitochondrial"/>
    <property type="match status" value="1"/>
</dbReference>
<keyword evidence="2" id="KW-0456">Lyase</keyword>
<dbReference type="PANTHER" id="PTHR11941">
    <property type="entry name" value="ENOYL-COA HYDRATASE-RELATED"/>
    <property type="match status" value="1"/>
</dbReference>
<evidence type="ECO:0000256" key="2">
    <source>
        <dbReference type="ARBA" id="ARBA00023239"/>
    </source>
</evidence>
<proteinExistence type="inferred from homology"/>
<dbReference type="SUPFAM" id="SSF52096">
    <property type="entry name" value="ClpP/crotonase"/>
    <property type="match status" value="1"/>
</dbReference>
<evidence type="ECO:0000313" key="4">
    <source>
        <dbReference type="Proteomes" id="UP000248395"/>
    </source>
</evidence>
<dbReference type="PANTHER" id="PTHR11941:SF54">
    <property type="entry name" value="ENOYL-COA HYDRATASE, MITOCHONDRIAL"/>
    <property type="match status" value="1"/>
</dbReference>
<dbReference type="FunFam" id="3.90.226.10:FF:000009">
    <property type="entry name" value="Carnitinyl-CoA dehydratase"/>
    <property type="match status" value="1"/>
</dbReference>
<gene>
    <name evidence="3" type="ORF">DFR38_11092</name>
</gene>
<reference evidence="3 4" key="1">
    <citation type="submission" date="2018-05" db="EMBL/GenBank/DDBJ databases">
        <title>Genomic Encyclopedia of Type Strains, Phase IV (KMG-IV): sequencing the most valuable type-strain genomes for metagenomic binning, comparative biology and taxonomic classification.</title>
        <authorList>
            <person name="Goeker M."/>
        </authorList>
    </citation>
    <scope>NUCLEOTIDE SEQUENCE [LARGE SCALE GENOMIC DNA]</scope>
    <source>
        <strain evidence="3 4">DSM 25134</strain>
    </source>
</reference>
<sequence length="262" mass="27363">MPYADIPDLLQCAGPFDGVLTLTLHRPAVRNALSTPLLAALVAVLARAEQDSAVAVVVLTGGDKVFAAGADLAEMADKDLPAMLCDQRPQLFATIARFPKPLLAAVCGYALGGGCELAMHADIIIAGESACFGQPEIRLGIMPGAGGTQRLLRAVGKSLAMKMVLGGDFIGAQEARQAGLVAEVWPDAECLFKAQQLAQRIAGQAPLALRLAKAALLAAQETGLSAGLALERAHFVTLAASQDRQEGIRAFLEKRSPQWQGC</sequence>
<dbReference type="EMBL" id="QJKC01000010">
    <property type="protein sequence ID" value="PXX45994.1"/>
    <property type="molecule type" value="Genomic_DNA"/>
</dbReference>
<dbReference type="AlphaFoldDB" id="A0A318JYQ9"/>
<dbReference type="Proteomes" id="UP000248395">
    <property type="component" value="Unassembled WGS sequence"/>
</dbReference>
<evidence type="ECO:0000256" key="1">
    <source>
        <dbReference type="ARBA" id="ARBA00005254"/>
    </source>
</evidence>
<dbReference type="Gene3D" id="1.10.12.10">
    <property type="entry name" value="Lyase 2-enoyl-coa Hydratase, Chain A, domain 2"/>
    <property type="match status" value="1"/>
</dbReference>
<dbReference type="GO" id="GO:0016836">
    <property type="term" value="F:hydro-lyase activity"/>
    <property type="evidence" value="ECO:0007669"/>
    <property type="project" value="UniProtKB-ARBA"/>
</dbReference>
<dbReference type="OrthoDB" id="9775794at2"/>
<dbReference type="GO" id="GO:0006635">
    <property type="term" value="P:fatty acid beta-oxidation"/>
    <property type="evidence" value="ECO:0007669"/>
    <property type="project" value="TreeGrafter"/>
</dbReference>
<protein>
    <submittedName>
        <fullName evidence="3">Short chain enoyl-CoA hydratase</fullName>
    </submittedName>
</protein>
<comment type="caution">
    <text evidence="3">The sequence shown here is derived from an EMBL/GenBank/DDBJ whole genome shotgun (WGS) entry which is preliminary data.</text>
</comment>
<dbReference type="CDD" id="cd06558">
    <property type="entry name" value="crotonase-like"/>
    <property type="match status" value="1"/>
</dbReference>
<keyword evidence="4" id="KW-1185">Reference proteome</keyword>
<dbReference type="Gene3D" id="3.90.226.10">
    <property type="entry name" value="2-enoyl-CoA Hydratase, Chain A, domain 1"/>
    <property type="match status" value="1"/>
</dbReference>
<organism evidence="3 4">
    <name type="scientific">Aquitalea magnusonii</name>
    <dbReference type="NCBI Taxonomy" id="332411"/>
    <lineage>
        <taxon>Bacteria</taxon>
        <taxon>Pseudomonadati</taxon>
        <taxon>Pseudomonadota</taxon>
        <taxon>Betaproteobacteria</taxon>
        <taxon>Neisseriales</taxon>
        <taxon>Chromobacteriaceae</taxon>
        <taxon>Aquitalea</taxon>
    </lineage>
</organism>
<evidence type="ECO:0000313" key="3">
    <source>
        <dbReference type="EMBL" id="PXX45994.1"/>
    </source>
</evidence>
<dbReference type="InterPro" id="IPR014748">
    <property type="entry name" value="Enoyl-CoA_hydra_C"/>
</dbReference>
<dbReference type="InterPro" id="IPR001753">
    <property type="entry name" value="Enoyl-CoA_hydra/iso"/>
</dbReference>